<feature type="transmembrane region" description="Helical" evidence="1">
    <location>
        <begin position="58"/>
        <end position="79"/>
    </location>
</feature>
<proteinExistence type="predicted"/>
<keyword evidence="1" id="KW-1133">Transmembrane helix</keyword>
<dbReference type="AlphaFoldDB" id="A0AAD9AGL9"/>
<evidence type="ECO:0000256" key="1">
    <source>
        <dbReference type="SAM" id="Phobius"/>
    </source>
</evidence>
<dbReference type="Proteomes" id="UP001243330">
    <property type="component" value="Unassembled WGS sequence"/>
</dbReference>
<keyword evidence="1" id="KW-0472">Membrane</keyword>
<organism evidence="2 3">
    <name type="scientific">Colletotrichum chrysophilum</name>
    <dbReference type="NCBI Taxonomy" id="1836956"/>
    <lineage>
        <taxon>Eukaryota</taxon>
        <taxon>Fungi</taxon>
        <taxon>Dikarya</taxon>
        <taxon>Ascomycota</taxon>
        <taxon>Pezizomycotina</taxon>
        <taxon>Sordariomycetes</taxon>
        <taxon>Hypocreomycetidae</taxon>
        <taxon>Glomerellales</taxon>
        <taxon>Glomerellaceae</taxon>
        <taxon>Colletotrichum</taxon>
        <taxon>Colletotrichum gloeosporioides species complex</taxon>
    </lineage>
</organism>
<sequence>MHLHPSKPSSRLSALADDTVETDTLLCPTDSLEADADAEGAWGLEQAQTRGDDYDTKVLVATRIIIVVPALTGAVWWFFN</sequence>
<keyword evidence="3" id="KW-1185">Reference proteome</keyword>
<gene>
    <name evidence="2" type="ORF">CCHR01_09628</name>
</gene>
<protein>
    <submittedName>
        <fullName evidence="2">Uncharacterized protein</fullName>
    </submittedName>
</protein>
<keyword evidence="1" id="KW-0812">Transmembrane</keyword>
<name>A0AAD9AGL9_9PEZI</name>
<comment type="caution">
    <text evidence="2">The sequence shown here is derived from an EMBL/GenBank/DDBJ whole genome shotgun (WGS) entry which is preliminary data.</text>
</comment>
<dbReference type="EMBL" id="JAQOWY010000193">
    <property type="protein sequence ID" value="KAK1847723.1"/>
    <property type="molecule type" value="Genomic_DNA"/>
</dbReference>
<evidence type="ECO:0000313" key="2">
    <source>
        <dbReference type="EMBL" id="KAK1847723.1"/>
    </source>
</evidence>
<evidence type="ECO:0000313" key="3">
    <source>
        <dbReference type="Proteomes" id="UP001243330"/>
    </source>
</evidence>
<accession>A0AAD9AGL9</accession>
<reference evidence="2" key="1">
    <citation type="submission" date="2023-01" db="EMBL/GenBank/DDBJ databases">
        <title>Colletotrichum chrysophilum M932 genome sequence.</title>
        <authorList>
            <person name="Baroncelli R."/>
        </authorList>
    </citation>
    <scope>NUCLEOTIDE SEQUENCE</scope>
    <source>
        <strain evidence="2">M932</strain>
    </source>
</reference>